<keyword evidence="3" id="KW-1185">Reference proteome</keyword>
<evidence type="ECO:0000256" key="1">
    <source>
        <dbReference type="SAM" id="MobiDB-lite"/>
    </source>
</evidence>
<dbReference type="AlphaFoldDB" id="B6H840"/>
<dbReference type="HOGENOM" id="CLU_1896905_0_0_1"/>
<gene>
    <name evidence="2" type="ORF">Pc16g08990</name>
    <name evidence="2" type="ORF">PCH_Pc16g08990</name>
</gene>
<feature type="compositionally biased region" description="Basic and acidic residues" evidence="1">
    <location>
        <begin position="1"/>
        <end position="20"/>
    </location>
</feature>
<dbReference type="EMBL" id="AM920431">
    <property type="protein sequence ID" value="CAP93569.1"/>
    <property type="molecule type" value="Genomic_DNA"/>
</dbReference>
<evidence type="ECO:0000313" key="2">
    <source>
        <dbReference type="EMBL" id="CAP93569.1"/>
    </source>
</evidence>
<reference evidence="2 3" key="1">
    <citation type="journal article" date="2008" name="Nat. Biotechnol.">
        <title>Genome sequencing and analysis of the filamentous fungus Penicillium chrysogenum.</title>
        <authorList>
            <person name="van den Berg M.A."/>
            <person name="Albang R."/>
            <person name="Albermann K."/>
            <person name="Badger J.H."/>
            <person name="Daran J.-M."/>
            <person name="Driessen A.J.M."/>
            <person name="Garcia-Estrada C."/>
            <person name="Fedorova N.D."/>
            <person name="Harris D.M."/>
            <person name="Heijne W.H.M."/>
            <person name="Joardar V.S."/>
            <person name="Kiel J.A.K.W."/>
            <person name="Kovalchuk A."/>
            <person name="Martin J.F."/>
            <person name="Nierman W.C."/>
            <person name="Nijland J.G."/>
            <person name="Pronk J.T."/>
            <person name="Roubos J.A."/>
            <person name="van der Klei I.J."/>
            <person name="van Peij N.N.M.E."/>
            <person name="Veenhuis M."/>
            <person name="von Doehren H."/>
            <person name="Wagner C."/>
            <person name="Wortman J.R."/>
            <person name="Bovenberg R.A.L."/>
        </authorList>
    </citation>
    <scope>NUCLEOTIDE SEQUENCE [LARGE SCALE GENOMIC DNA]</scope>
    <source>
        <strain evidence="3">ATCC 28089 / DSM 1075 / NRRL 1951 / Wisconsin 54-1255</strain>
    </source>
</reference>
<organism evidence="2 3">
    <name type="scientific">Penicillium rubens (strain ATCC 28089 / DSM 1075 / NRRL 1951 / Wisconsin 54-1255)</name>
    <name type="common">Penicillium chrysogenum</name>
    <dbReference type="NCBI Taxonomy" id="500485"/>
    <lineage>
        <taxon>Eukaryota</taxon>
        <taxon>Fungi</taxon>
        <taxon>Dikarya</taxon>
        <taxon>Ascomycota</taxon>
        <taxon>Pezizomycotina</taxon>
        <taxon>Eurotiomycetes</taxon>
        <taxon>Eurotiomycetidae</taxon>
        <taxon>Eurotiales</taxon>
        <taxon>Aspergillaceae</taxon>
        <taxon>Penicillium</taxon>
        <taxon>Penicillium chrysogenum species complex</taxon>
    </lineage>
</organism>
<proteinExistence type="predicted"/>
<feature type="region of interest" description="Disordered" evidence="1">
    <location>
        <begin position="1"/>
        <end position="25"/>
    </location>
</feature>
<sequence length="134" mass="15000">MNHLRADDFGGSKMRDETGKGARRLKGKADLQVCAMDSRRCAIPPRISNTQDQIRTIHEPGAIGNTSSPRAFPTPKNVGGNHCNDHHSLTELYDIQVAQAALAKGSSMWSRTDDKMGKEEEHEYMQIQIIKRRI</sequence>
<accession>B6H840</accession>
<dbReference type="Proteomes" id="UP000000724">
    <property type="component" value="Contig Pc00c16"/>
</dbReference>
<evidence type="ECO:0000313" key="3">
    <source>
        <dbReference type="Proteomes" id="UP000000724"/>
    </source>
</evidence>
<protein>
    <submittedName>
        <fullName evidence="2">Uncharacterized protein</fullName>
    </submittedName>
</protein>
<name>B6H840_PENRW</name>
<dbReference type="VEuPathDB" id="FungiDB:PCH_Pc16g08990"/>